<feature type="signal peptide" evidence="1">
    <location>
        <begin position="1"/>
        <end position="21"/>
    </location>
</feature>
<sequence>MHSHFVVLLLAVFICMCSVSGVPLQIDPRDDKSYVPEQYPLKVNGPLPEGVSVIQGYCENCTMYPEENSVSAFSSSSTQDYRIASEAEIKAHTFYTALSANAYCRTVIPGGRWSCPHCGVASNLQITKTFSTLITDTNVLVAVGEKEKTIYVVFRGTSSIRNAIADIVFVPVNYPPVNGAKVHKGFLDSYNEVQDKLVAEVKAQLDRHPGYKIVVTGHSLGGATAVLSALDLYHHGHANIEIYTQGQPRIGTPAFANYVIGTKIPYQRLVHERDIVPHLPPGAFGFLHAGEEFWIMKDSSLRVCPNGIETDNCSNSIVPFTSVIDHLSYLDMNTGLCL</sequence>
<gene>
    <name evidence="3" type="ORF">LRAMOSA00485</name>
</gene>
<protein>
    <recommendedName>
        <fullName evidence="2">Fungal lipase-type domain-containing protein</fullName>
    </recommendedName>
</protein>
<evidence type="ECO:0000259" key="2">
    <source>
        <dbReference type="Pfam" id="PF01764"/>
    </source>
</evidence>
<reference evidence="3" key="1">
    <citation type="journal article" date="2014" name="Genome Announc.">
        <title>De novo whole-genome sequence and genome annotation of Lichtheimia ramosa.</title>
        <authorList>
            <person name="Linde J."/>
            <person name="Schwartze V."/>
            <person name="Binder U."/>
            <person name="Lass-Florl C."/>
            <person name="Voigt K."/>
            <person name="Horn F."/>
        </authorList>
    </citation>
    <scope>NUCLEOTIDE SEQUENCE</scope>
    <source>
        <strain evidence="3">JMRC FSU:6197</strain>
    </source>
</reference>
<dbReference type="Gene3D" id="3.40.50.1820">
    <property type="entry name" value="alpha/beta hydrolase"/>
    <property type="match status" value="1"/>
</dbReference>
<feature type="chain" id="PRO_5001726370" description="Fungal lipase-type domain-containing protein" evidence="1">
    <location>
        <begin position="22"/>
        <end position="338"/>
    </location>
</feature>
<dbReference type="SUPFAM" id="SSF53474">
    <property type="entry name" value="alpha/beta-Hydrolases"/>
    <property type="match status" value="1"/>
</dbReference>
<organism evidence="3">
    <name type="scientific">Lichtheimia ramosa</name>
    <dbReference type="NCBI Taxonomy" id="688394"/>
    <lineage>
        <taxon>Eukaryota</taxon>
        <taxon>Fungi</taxon>
        <taxon>Fungi incertae sedis</taxon>
        <taxon>Mucoromycota</taxon>
        <taxon>Mucoromycotina</taxon>
        <taxon>Mucoromycetes</taxon>
        <taxon>Mucorales</taxon>
        <taxon>Lichtheimiaceae</taxon>
        <taxon>Lichtheimia</taxon>
    </lineage>
</organism>
<dbReference type="CDD" id="cd00519">
    <property type="entry name" value="Lipase_3"/>
    <property type="match status" value="1"/>
</dbReference>
<dbReference type="PANTHER" id="PTHR45856:SF24">
    <property type="entry name" value="FUNGAL LIPASE-LIKE DOMAIN-CONTAINING PROTEIN"/>
    <property type="match status" value="1"/>
</dbReference>
<proteinExistence type="predicted"/>
<feature type="domain" description="Fungal lipase-type" evidence="2">
    <location>
        <begin position="151"/>
        <end position="281"/>
    </location>
</feature>
<dbReference type="SMR" id="A0A077WAF1"/>
<keyword evidence="1" id="KW-0732">Signal</keyword>
<dbReference type="InterPro" id="IPR051218">
    <property type="entry name" value="Sec_MonoDiacylglyc_Lipase"/>
</dbReference>
<dbReference type="AlphaFoldDB" id="A0A077WAF1"/>
<dbReference type="InterPro" id="IPR002921">
    <property type="entry name" value="Fungal_lipase-type"/>
</dbReference>
<dbReference type="Pfam" id="PF01764">
    <property type="entry name" value="Lipase_3"/>
    <property type="match status" value="1"/>
</dbReference>
<evidence type="ECO:0000313" key="3">
    <source>
        <dbReference type="EMBL" id="CDS03083.1"/>
    </source>
</evidence>
<dbReference type="GO" id="GO:0006629">
    <property type="term" value="P:lipid metabolic process"/>
    <property type="evidence" value="ECO:0007669"/>
    <property type="project" value="InterPro"/>
</dbReference>
<dbReference type="EMBL" id="LK023313">
    <property type="protein sequence ID" value="CDS03083.1"/>
    <property type="molecule type" value="Genomic_DNA"/>
</dbReference>
<evidence type="ECO:0000256" key="1">
    <source>
        <dbReference type="SAM" id="SignalP"/>
    </source>
</evidence>
<dbReference type="InterPro" id="IPR029058">
    <property type="entry name" value="AB_hydrolase_fold"/>
</dbReference>
<accession>A0A077WAF1</accession>
<dbReference type="PANTHER" id="PTHR45856">
    <property type="entry name" value="ALPHA/BETA-HYDROLASES SUPERFAMILY PROTEIN"/>
    <property type="match status" value="1"/>
</dbReference>
<name>A0A077WAF1_9FUNG</name>
<dbReference type="OrthoDB" id="438440at2759"/>